<keyword evidence="3" id="KW-0560">Oxidoreductase</keyword>
<evidence type="ECO:0000256" key="2">
    <source>
        <dbReference type="ARBA" id="ARBA00022857"/>
    </source>
</evidence>
<keyword evidence="2" id="KW-0521">NADP</keyword>
<gene>
    <name evidence="5" type="ORF">CC78DRAFT_465796</name>
</gene>
<dbReference type="OrthoDB" id="191139at2759"/>
<comment type="caution">
    <text evidence="5">The sequence shown here is derived from an EMBL/GenBank/DDBJ whole genome shotgun (WGS) entry which is preliminary data.</text>
</comment>
<proteinExistence type="inferred from homology"/>
<evidence type="ECO:0000256" key="4">
    <source>
        <dbReference type="RuleBase" id="RU000363"/>
    </source>
</evidence>
<dbReference type="EMBL" id="ML986626">
    <property type="protein sequence ID" value="KAF2263406.1"/>
    <property type="molecule type" value="Genomic_DNA"/>
</dbReference>
<dbReference type="PRINTS" id="PR00080">
    <property type="entry name" value="SDRFAMILY"/>
</dbReference>
<dbReference type="InterPro" id="IPR002347">
    <property type="entry name" value="SDR_fam"/>
</dbReference>
<dbReference type="PRINTS" id="PR00081">
    <property type="entry name" value="GDHRDH"/>
</dbReference>
<dbReference type="Proteomes" id="UP000800093">
    <property type="component" value="Unassembled WGS sequence"/>
</dbReference>
<comment type="similarity">
    <text evidence="1 4">Belongs to the short-chain dehydrogenases/reductases (SDR) family.</text>
</comment>
<name>A0A9P4K7X1_9PLEO</name>
<evidence type="ECO:0000313" key="5">
    <source>
        <dbReference type="EMBL" id="KAF2263406.1"/>
    </source>
</evidence>
<sequence>MSKNTFDPATDIPSLEGKVILVTGGNAGLGKQTIAYLAAHSPSHIYLAARTASKATSAISDLKLAAPNAVIEHLPLDLTSFASVKEAVEIFRSKESRLDILVNNAGVMAMPYSLTKEGYEIQFGTNHMGHALLTKLLLPTMLETTKKPHADVRIINVTSMGHMFAPAGGILWDQAALEKQSTWRRYGQSKLANILFSKELANRYPEITSVSVHPGVIITDLYASLQMNWFLRILVALYGYLIPILPGHYADTKGGALNQTWAAGAKKEELINGQFYVPVGVAKGGSKYAQDAGLAKKLWEWTEGELEKHGF</sequence>
<protein>
    <submittedName>
        <fullName evidence="5">Oxidoreductase-like protein</fullName>
    </submittedName>
</protein>
<evidence type="ECO:0000313" key="6">
    <source>
        <dbReference type="Proteomes" id="UP000800093"/>
    </source>
</evidence>
<dbReference type="SUPFAM" id="SSF51735">
    <property type="entry name" value="NAD(P)-binding Rossmann-fold domains"/>
    <property type="match status" value="1"/>
</dbReference>
<evidence type="ECO:0000256" key="1">
    <source>
        <dbReference type="ARBA" id="ARBA00006484"/>
    </source>
</evidence>
<dbReference type="Pfam" id="PF00106">
    <property type="entry name" value="adh_short"/>
    <property type="match status" value="1"/>
</dbReference>
<organism evidence="5 6">
    <name type="scientific">Lojkania enalia</name>
    <dbReference type="NCBI Taxonomy" id="147567"/>
    <lineage>
        <taxon>Eukaryota</taxon>
        <taxon>Fungi</taxon>
        <taxon>Dikarya</taxon>
        <taxon>Ascomycota</taxon>
        <taxon>Pezizomycotina</taxon>
        <taxon>Dothideomycetes</taxon>
        <taxon>Pleosporomycetidae</taxon>
        <taxon>Pleosporales</taxon>
        <taxon>Pleosporales incertae sedis</taxon>
        <taxon>Lojkania</taxon>
    </lineage>
</organism>
<dbReference type="GO" id="GO:0016491">
    <property type="term" value="F:oxidoreductase activity"/>
    <property type="evidence" value="ECO:0007669"/>
    <property type="project" value="UniProtKB-KW"/>
</dbReference>
<dbReference type="InterPro" id="IPR036291">
    <property type="entry name" value="NAD(P)-bd_dom_sf"/>
</dbReference>
<dbReference type="PANTHER" id="PTHR24320">
    <property type="entry name" value="RETINOL DEHYDROGENASE"/>
    <property type="match status" value="1"/>
</dbReference>
<dbReference type="PANTHER" id="PTHR24320:SF282">
    <property type="entry name" value="WW DOMAIN-CONTAINING OXIDOREDUCTASE"/>
    <property type="match status" value="1"/>
</dbReference>
<dbReference type="AlphaFoldDB" id="A0A9P4K7X1"/>
<dbReference type="Gene3D" id="3.40.50.720">
    <property type="entry name" value="NAD(P)-binding Rossmann-like Domain"/>
    <property type="match status" value="1"/>
</dbReference>
<reference evidence="6" key="1">
    <citation type="journal article" date="2020" name="Stud. Mycol.">
        <title>101 Dothideomycetes genomes: A test case for predicting lifestyles and emergence of pathogens.</title>
        <authorList>
            <person name="Haridas S."/>
            <person name="Albert R."/>
            <person name="Binder M."/>
            <person name="Bloem J."/>
            <person name="LaButti K."/>
            <person name="Salamov A."/>
            <person name="Andreopoulos B."/>
            <person name="Baker S."/>
            <person name="Barry K."/>
            <person name="Bills G."/>
            <person name="Bluhm B."/>
            <person name="Cannon C."/>
            <person name="Castanera R."/>
            <person name="Culley D."/>
            <person name="Daum C."/>
            <person name="Ezra D."/>
            <person name="Gonzalez J."/>
            <person name="Henrissat B."/>
            <person name="Kuo A."/>
            <person name="Liang C."/>
            <person name="Lipzen A."/>
            <person name="Lutzoni F."/>
            <person name="Magnuson J."/>
            <person name="Mondo S."/>
            <person name="Nolan M."/>
            <person name="Ohm R."/>
            <person name="Pangilinan J."/>
            <person name="Park H.-J."/>
            <person name="Ramirez L."/>
            <person name="Alfaro M."/>
            <person name="Sun H."/>
            <person name="Tritt A."/>
            <person name="Yoshinaga Y."/>
            <person name="Zwiers L.-H."/>
            <person name="Turgeon B."/>
            <person name="Goodwin S."/>
            <person name="Spatafora J."/>
            <person name="Crous P."/>
            <person name="Grigoriev I."/>
        </authorList>
    </citation>
    <scope>NUCLEOTIDE SEQUENCE [LARGE SCALE GENOMIC DNA]</scope>
    <source>
        <strain evidence="6">CBS 304.66</strain>
    </source>
</reference>
<accession>A0A9P4K7X1</accession>
<keyword evidence="6" id="KW-1185">Reference proteome</keyword>
<evidence type="ECO:0000256" key="3">
    <source>
        <dbReference type="ARBA" id="ARBA00023002"/>
    </source>
</evidence>